<accession>A0A7K0DQS2</accession>
<evidence type="ECO:0000313" key="1">
    <source>
        <dbReference type="EMBL" id="MQY27938.1"/>
    </source>
</evidence>
<sequence>MGVPARFVPVGSNAQRPVRSTALVMTVVAGRPAPALR</sequence>
<proteinExistence type="predicted"/>
<comment type="caution">
    <text evidence="1">The sequence shown here is derived from an EMBL/GenBank/DDBJ whole genome shotgun (WGS) entry which is preliminary data.</text>
</comment>
<gene>
    <name evidence="1" type="ORF">NRB56_35210</name>
</gene>
<organism evidence="1 2">
    <name type="scientific">Nocardia aurantia</name>
    <dbReference type="NCBI Taxonomy" id="2585199"/>
    <lineage>
        <taxon>Bacteria</taxon>
        <taxon>Bacillati</taxon>
        <taxon>Actinomycetota</taxon>
        <taxon>Actinomycetes</taxon>
        <taxon>Mycobacteriales</taxon>
        <taxon>Nocardiaceae</taxon>
        <taxon>Nocardia</taxon>
    </lineage>
</organism>
<reference evidence="1 2" key="1">
    <citation type="submission" date="2019-10" db="EMBL/GenBank/DDBJ databases">
        <title>Nocardia macrotermitis sp. nov. and Nocardia aurantia sp. nov., isolated from the gut of fungus growing-termite Macrotermes natalensis.</title>
        <authorList>
            <person name="Benndorf R."/>
            <person name="Schwitalla J."/>
            <person name="Martin K."/>
            <person name="De Beer W."/>
            <person name="Kaster A.-K."/>
            <person name="Vollmers J."/>
            <person name="Poulsen M."/>
            <person name="Beemelmanns C."/>
        </authorList>
    </citation>
    <scope>NUCLEOTIDE SEQUENCE [LARGE SCALE GENOMIC DNA]</scope>
    <source>
        <strain evidence="1 2">RB56</strain>
    </source>
</reference>
<dbReference type="Proteomes" id="UP000431401">
    <property type="component" value="Unassembled WGS sequence"/>
</dbReference>
<name>A0A7K0DQS2_9NOCA</name>
<evidence type="ECO:0000313" key="2">
    <source>
        <dbReference type="Proteomes" id="UP000431401"/>
    </source>
</evidence>
<keyword evidence="2" id="KW-1185">Reference proteome</keyword>
<protein>
    <submittedName>
        <fullName evidence="1">Uncharacterized protein</fullName>
    </submittedName>
</protein>
<dbReference type="AlphaFoldDB" id="A0A7K0DQS2"/>
<dbReference type="EMBL" id="WEGI01000007">
    <property type="protein sequence ID" value="MQY27938.1"/>
    <property type="molecule type" value="Genomic_DNA"/>
</dbReference>